<keyword evidence="2" id="KW-1185">Reference proteome</keyword>
<protein>
    <submittedName>
        <fullName evidence="1">Uncharacterized protein</fullName>
    </submittedName>
</protein>
<dbReference type="Proteomes" id="UP001416858">
    <property type="component" value="Unassembled WGS sequence"/>
</dbReference>
<evidence type="ECO:0000313" key="1">
    <source>
        <dbReference type="EMBL" id="GAA5510014.1"/>
    </source>
</evidence>
<organism evidence="1 2">
    <name type="scientific">Novipirellula caenicola</name>
    <dbReference type="NCBI Taxonomy" id="1536901"/>
    <lineage>
        <taxon>Bacteria</taxon>
        <taxon>Pseudomonadati</taxon>
        <taxon>Planctomycetota</taxon>
        <taxon>Planctomycetia</taxon>
        <taxon>Pirellulales</taxon>
        <taxon>Pirellulaceae</taxon>
        <taxon>Novipirellula</taxon>
    </lineage>
</organism>
<sequence length="79" mass="8629">MCNGTQPQSSIANVFSAIHMIATGHTFAEIRPRLSIAHGDRTWHPACLGAITAMRMTDKSTVVAELENLANWIEEHNVG</sequence>
<evidence type="ECO:0000313" key="2">
    <source>
        <dbReference type="Proteomes" id="UP001416858"/>
    </source>
</evidence>
<name>A0ABP9VY03_9BACT</name>
<reference evidence="1 2" key="1">
    <citation type="submission" date="2024-02" db="EMBL/GenBank/DDBJ databases">
        <title>Rhodopirellula caenicola NBRC 110016.</title>
        <authorList>
            <person name="Ichikawa N."/>
            <person name="Katano-Makiyama Y."/>
            <person name="Hidaka K."/>
        </authorList>
    </citation>
    <scope>NUCLEOTIDE SEQUENCE [LARGE SCALE GENOMIC DNA]</scope>
    <source>
        <strain evidence="1 2">NBRC 110016</strain>
    </source>
</reference>
<comment type="caution">
    <text evidence="1">The sequence shown here is derived from an EMBL/GenBank/DDBJ whole genome shotgun (WGS) entry which is preliminary data.</text>
</comment>
<proteinExistence type="predicted"/>
<dbReference type="EMBL" id="BAABRO010000018">
    <property type="protein sequence ID" value="GAA5510014.1"/>
    <property type="molecule type" value="Genomic_DNA"/>
</dbReference>
<gene>
    <name evidence="1" type="ORF">Rcae01_05520</name>
</gene>
<accession>A0ABP9VY03</accession>
<dbReference type="RefSeq" id="WP_345687581.1">
    <property type="nucleotide sequence ID" value="NZ_BAABRO010000018.1"/>
</dbReference>